<dbReference type="Gene3D" id="2.60.120.260">
    <property type="entry name" value="Galactose-binding domain-like"/>
    <property type="match status" value="2"/>
</dbReference>
<keyword evidence="3" id="KW-1185">Reference proteome</keyword>
<dbReference type="RefSeq" id="WP_175351488.1">
    <property type="nucleotide sequence ID" value="NZ_BAAAWQ010000001.1"/>
</dbReference>
<protein>
    <recommendedName>
        <fullName evidence="1">DUF7402 domain-containing protein</fullName>
    </recommendedName>
</protein>
<reference evidence="2 3" key="1">
    <citation type="submission" date="2020-05" db="EMBL/GenBank/DDBJ databases">
        <title>Genome Sequencing of Type Strains.</title>
        <authorList>
            <person name="Lemaire J.F."/>
            <person name="Inderbitzin P."/>
            <person name="Gregorio O.A."/>
            <person name="Collins S.B."/>
            <person name="Wespe N."/>
            <person name="Knight-Connoni V."/>
        </authorList>
    </citation>
    <scope>NUCLEOTIDE SEQUENCE [LARGE SCALE GENOMIC DNA]</scope>
    <source>
        <strain evidence="2 3">ATCC 19096</strain>
    </source>
</reference>
<dbReference type="Pfam" id="PF24135">
    <property type="entry name" value="DUF7402"/>
    <property type="match status" value="2"/>
</dbReference>
<dbReference type="Proteomes" id="UP000573001">
    <property type="component" value="Unassembled WGS sequence"/>
</dbReference>
<dbReference type="SUPFAM" id="SSF49785">
    <property type="entry name" value="Galactose-binding domain-like"/>
    <property type="match status" value="2"/>
</dbReference>
<feature type="domain" description="DUF7402" evidence="1">
    <location>
        <begin position="146"/>
        <end position="280"/>
    </location>
</feature>
<comment type="caution">
    <text evidence="2">The sequence shown here is derived from an EMBL/GenBank/DDBJ whole genome shotgun (WGS) entry which is preliminary data.</text>
</comment>
<dbReference type="EMBL" id="JABMCE010000075">
    <property type="protein sequence ID" value="NUU14001.1"/>
    <property type="molecule type" value="Genomic_DNA"/>
</dbReference>
<dbReference type="InterPro" id="IPR008979">
    <property type="entry name" value="Galactose-bd-like_sf"/>
</dbReference>
<evidence type="ECO:0000313" key="3">
    <source>
        <dbReference type="Proteomes" id="UP000573001"/>
    </source>
</evidence>
<feature type="domain" description="DUF7402" evidence="1">
    <location>
        <begin position="3"/>
        <end position="133"/>
    </location>
</feature>
<name>A0ABX2MF74_9MICO</name>
<dbReference type="InterPro" id="IPR055826">
    <property type="entry name" value="DUF7402"/>
</dbReference>
<proteinExistence type="predicted"/>
<gene>
    <name evidence="2" type="ORF">HP507_09180</name>
</gene>
<evidence type="ECO:0000313" key="2">
    <source>
        <dbReference type="EMBL" id="NUU14001.1"/>
    </source>
</evidence>
<organism evidence="2 3">
    <name type="scientific">Curtobacterium pusillum</name>
    <dbReference type="NCBI Taxonomy" id="69373"/>
    <lineage>
        <taxon>Bacteria</taxon>
        <taxon>Bacillati</taxon>
        <taxon>Actinomycetota</taxon>
        <taxon>Actinomycetes</taxon>
        <taxon>Micrococcales</taxon>
        <taxon>Microbacteriaceae</taxon>
        <taxon>Curtobacterium</taxon>
    </lineage>
</organism>
<evidence type="ECO:0000259" key="1">
    <source>
        <dbReference type="Pfam" id="PF24135"/>
    </source>
</evidence>
<accession>A0ABX2MF74</accession>
<sequence>MTGSATVIVSAENPADGQTVLKAVDGVVDGYPTTPSAEWVAPSGGAGTWIQLGWAKATTLNEIALADRPNANDQVLAGTLTFSDGSSVTVPALANGGTVQKVTFTARPVTWARFTVTSVSSSTENIDLAEIRALSSTASTTPALKDVTASAQPSASSDNPADEQTVAKGVDGVVSGYRDDYTAEWVAPGGRTGVWYQLDWTAPVSLQRIVQNDRPNSADQITSGTLTFSDGSQVAVGALPNDGTARTIDFAARNVTWVRLTTTGVSASTINVGLAEVRAWAAG</sequence>